<dbReference type="SUPFAM" id="SSF56322">
    <property type="entry name" value="ADC synthase"/>
    <property type="match status" value="1"/>
</dbReference>
<dbReference type="GO" id="GO:0009697">
    <property type="term" value="P:salicylic acid biosynthetic process"/>
    <property type="evidence" value="ECO:0007669"/>
    <property type="project" value="TreeGrafter"/>
</dbReference>
<evidence type="ECO:0000256" key="1">
    <source>
        <dbReference type="ARBA" id="ARBA00000799"/>
    </source>
</evidence>
<evidence type="ECO:0000259" key="7">
    <source>
        <dbReference type="Pfam" id="PF00425"/>
    </source>
</evidence>
<dbReference type="InterPro" id="IPR005801">
    <property type="entry name" value="ADC_synthase"/>
</dbReference>
<dbReference type="STRING" id="1079.BVIR_3122"/>
<name>A0A0P0IXY0_BLAVI</name>
<dbReference type="PANTHER" id="PTHR42839">
    <property type="entry name" value="ISOCHORISMATE SYNTHASE ENTC"/>
    <property type="match status" value="1"/>
</dbReference>
<keyword evidence="4 8" id="KW-0413">Isomerase</keyword>
<dbReference type="Proteomes" id="UP000065734">
    <property type="component" value="Chromosome I"/>
</dbReference>
<reference evidence="9" key="1">
    <citation type="journal article" date="2016" name="Genome Announc.">
        <title>Revised genome sequence of the purple photosynthetic bacterium Blastochloris viridis.</title>
        <authorList>
            <person name="Liu L.N."/>
            <person name="Faulkner M."/>
            <person name="Liu X."/>
            <person name="Huang F."/>
            <person name="Darby A.C."/>
            <person name="Hall N."/>
        </authorList>
    </citation>
    <scope>NUCLEOTIDE SEQUENCE [LARGE SCALE GENOMIC DNA]</scope>
    <source>
        <strain evidence="9">ATCC 19567 / DSM 133 / F</strain>
    </source>
</reference>
<dbReference type="Gene3D" id="3.60.120.10">
    <property type="entry name" value="Anthranilate synthase"/>
    <property type="match status" value="1"/>
</dbReference>
<comment type="catalytic activity">
    <reaction evidence="1">
        <text>chorismate = isochorismate</text>
        <dbReference type="Rhea" id="RHEA:18985"/>
        <dbReference type="ChEBI" id="CHEBI:29748"/>
        <dbReference type="ChEBI" id="CHEBI:29780"/>
        <dbReference type="EC" id="5.4.4.2"/>
    </reaction>
</comment>
<feature type="domain" description="Chorismate-utilising enzyme C-terminal" evidence="7">
    <location>
        <begin position="140"/>
        <end position="401"/>
    </location>
</feature>
<dbReference type="EC" id="5.4.4.2" evidence="3"/>
<dbReference type="PANTHER" id="PTHR42839:SF2">
    <property type="entry name" value="ISOCHORISMATE SYNTHASE ENTC"/>
    <property type="match status" value="1"/>
</dbReference>
<dbReference type="GO" id="GO:0008909">
    <property type="term" value="F:isochorismate synthase activity"/>
    <property type="evidence" value="ECO:0007669"/>
    <property type="project" value="UniProtKB-EC"/>
</dbReference>
<keyword evidence="9" id="KW-1185">Reference proteome</keyword>
<evidence type="ECO:0000256" key="3">
    <source>
        <dbReference type="ARBA" id="ARBA00012824"/>
    </source>
</evidence>
<dbReference type="AlphaFoldDB" id="A0A0P0IXY0"/>
<evidence type="ECO:0000313" key="9">
    <source>
        <dbReference type="Proteomes" id="UP000065734"/>
    </source>
</evidence>
<accession>A0A0P0IXY0</accession>
<feature type="region of interest" description="Disordered" evidence="6">
    <location>
        <begin position="1"/>
        <end position="45"/>
    </location>
</feature>
<dbReference type="EMBL" id="LN907867">
    <property type="protein sequence ID" value="CUU43543.1"/>
    <property type="molecule type" value="Genomic_DNA"/>
</dbReference>
<dbReference type="OrthoDB" id="9806579at2"/>
<dbReference type="NCBIfam" id="TIGR00543">
    <property type="entry name" value="isochor_syn"/>
    <property type="match status" value="1"/>
</dbReference>
<evidence type="ECO:0000256" key="5">
    <source>
        <dbReference type="ARBA" id="ARBA00041564"/>
    </source>
</evidence>
<evidence type="ECO:0000313" key="8">
    <source>
        <dbReference type="EMBL" id="CUU43543.1"/>
    </source>
</evidence>
<sequence>MKTQTRPEPAALPQTAPSRPAPPRHLFARPAADPGPAAPAPGERGSLFAFQSRGTLLHGLGTAAALPRGSIASLEARLATFFRAAGIEAMLAGALPFDRSADDCLWQARRVVRTAPPKQGMPCAATDAAWQLSHAPDAAGYEAAVRRALDLMAAEAGTAGGLEKIVLSRSLVTTAERDIDVAALFRRLAADPAATAFLVPLPERGGVPRVMAGATPELLVAKAGRRVSSHPLAGSARRRADLAEDAAVAARLAASDKDRQEHGIVAEFILDTLAPFCRRLFRPQGMALASTATMWHLGTRIEGELKDPEVPAAVLAAALHPTPAVCGVPREKAARHIGSLEGYARDFYAGAVGWCDGRGDGAWYVTIRCAEISGRQARLYAGAGIVPGSDPRAEAEETAAKYAALLTALGIPPLGEERS</sequence>
<gene>
    <name evidence="8" type="primary">dhbC</name>
    <name evidence="8" type="ORF">BVIRIDIS_25660</name>
</gene>
<organism evidence="8 9">
    <name type="scientific">Blastochloris viridis</name>
    <name type="common">Rhodopseudomonas viridis</name>
    <dbReference type="NCBI Taxonomy" id="1079"/>
    <lineage>
        <taxon>Bacteria</taxon>
        <taxon>Pseudomonadati</taxon>
        <taxon>Pseudomonadota</taxon>
        <taxon>Alphaproteobacteria</taxon>
        <taxon>Hyphomicrobiales</taxon>
        <taxon>Blastochloridaceae</taxon>
        <taxon>Blastochloris</taxon>
    </lineage>
</organism>
<evidence type="ECO:0000256" key="4">
    <source>
        <dbReference type="ARBA" id="ARBA00023235"/>
    </source>
</evidence>
<protein>
    <recommendedName>
        <fullName evidence="3">isochorismate synthase</fullName>
        <ecNumber evidence="3">5.4.4.2</ecNumber>
    </recommendedName>
    <alternativeName>
        <fullName evidence="5">Isochorismate mutase</fullName>
    </alternativeName>
</protein>
<comment type="similarity">
    <text evidence="2">Belongs to the isochorismate synthase family.</text>
</comment>
<dbReference type="InterPro" id="IPR004561">
    <property type="entry name" value="IsoChor_synthase"/>
</dbReference>
<proteinExistence type="inferred from homology"/>
<evidence type="ECO:0000256" key="6">
    <source>
        <dbReference type="SAM" id="MobiDB-lite"/>
    </source>
</evidence>
<dbReference type="InterPro" id="IPR015890">
    <property type="entry name" value="Chorismate_C"/>
</dbReference>
<dbReference type="PATRIC" id="fig|1079.6.peg.3284"/>
<evidence type="ECO:0000256" key="2">
    <source>
        <dbReference type="ARBA" id="ARBA00005297"/>
    </source>
</evidence>
<dbReference type="KEGG" id="bvr:BVIR_3122"/>
<dbReference type="Pfam" id="PF00425">
    <property type="entry name" value="Chorismate_bind"/>
    <property type="match status" value="1"/>
</dbReference>